<dbReference type="RefSeq" id="WP_094487188.1">
    <property type="nucleotide sequence ID" value="NZ_NOXX01000219.1"/>
</dbReference>
<dbReference type="PANTHER" id="PTHR40459:SF1">
    <property type="entry name" value="CONSERVED HYPOTHETICAL ALANINE AND LEUCINE RICH PROTEIN"/>
    <property type="match status" value="1"/>
</dbReference>
<evidence type="ECO:0000313" key="3">
    <source>
        <dbReference type="Proteomes" id="UP000216035"/>
    </source>
</evidence>
<dbReference type="SUPFAM" id="SSF51735">
    <property type="entry name" value="NAD(P)-binding Rossmann-fold domains"/>
    <property type="match status" value="1"/>
</dbReference>
<name>A0A255ZLH1_9FLAO</name>
<dbReference type="Gene3D" id="3.40.50.720">
    <property type="entry name" value="NAD(P)-binding Rossmann-like Domain"/>
    <property type="match status" value="1"/>
</dbReference>
<protein>
    <recommendedName>
        <fullName evidence="1">DUF2520 domain-containing protein</fullName>
    </recommendedName>
</protein>
<dbReference type="AlphaFoldDB" id="A0A255ZLH1"/>
<sequence length="251" mass="27547">MLHISIVGTGNVAFHLAQAIADCKTLKLVEVVGRNPDVQGFPVSCSTSFNHISETDLILIAVADKAIANVVEQIPISFQGTVAHTAASVAMSTLGRFENRGVFYPLQTFSKTKALSWNKLPVFLESNTNQAQKHLESLAQNLQAQLYSASSEQRLKLHLAAVFSCNFVNALFASAEEILNTENVPFDVLKPLIYETVDKAFSLTPKKAQTGPALRNDQTTMQNHVQALTDAELRNLYQKLSELIQNQHGIL</sequence>
<feature type="domain" description="DUF2520" evidence="1">
    <location>
        <begin position="121"/>
        <end position="242"/>
    </location>
</feature>
<dbReference type="Pfam" id="PF10728">
    <property type="entry name" value="DUF2520"/>
    <property type="match status" value="1"/>
</dbReference>
<dbReference type="OrthoDB" id="9810755at2"/>
<evidence type="ECO:0000259" key="1">
    <source>
        <dbReference type="Pfam" id="PF10728"/>
    </source>
</evidence>
<gene>
    <name evidence="2" type="ORF">CHX27_12970</name>
</gene>
<dbReference type="InterPro" id="IPR037108">
    <property type="entry name" value="TM1727-like_C_sf"/>
</dbReference>
<dbReference type="EMBL" id="NOXX01000219">
    <property type="protein sequence ID" value="OYQ41490.1"/>
    <property type="molecule type" value="Genomic_DNA"/>
</dbReference>
<organism evidence="2 3">
    <name type="scientific">Flavobacterium aurantiibacter</name>
    <dbReference type="NCBI Taxonomy" id="2023067"/>
    <lineage>
        <taxon>Bacteria</taxon>
        <taxon>Pseudomonadati</taxon>
        <taxon>Bacteroidota</taxon>
        <taxon>Flavobacteriia</taxon>
        <taxon>Flavobacteriales</taxon>
        <taxon>Flavobacteriaceae</taxon>
        <taxon>Flavobacterium</taxon>
    </lineage>
</organism>
<comment type="caution">
    <text evidence="2">The sequence shown here is derived from an EMBL/GenBank/DDBJ whole genome shotgun (WGS) entry which is preliminary data.</text>
</comment>
<accession>A0A255ZLH1</accession>
<keyword evidence="3" id="KW-1185">Reference proteome</keyword>
<proteinExistence type="predicted"/>
<dbReference type="PANTHER" id="PTHR40459">
    <property type="entry name" value="CONSERVED HYPOTHETICAL ALANINE AND LEUCINE RICH PROTEIN"/>
    <property type="match status" value="1"/>
</dbReference>
<evidence type="ECO:0000313" key="2">
    <source>
        <dbReference type="EMBL" id="OYQ41490.1"/>
    </source>
</evidence>
<dbReference type="Proteomes" id="UP000216035">
    <property type="component" value="Unassembled WGS sequence"/>
</dbReference>
<dbReference type="Gene3D" id="1.10.1040.20">
    <property type="entry name" value="ProC-like, C-terminal domain"/>
    <property type="match status" value="1"/>
</dbReference>
<dbReference type="InterPro" id="IPR008927">
    <property type="entry name" value="6-PGluconate_DH-like_C_sf"/>
</dbReference>
<dbReference type="SUPFAM" id="SSF48179">
    <property type="entry name" value="6-phosphogluconate dehydrogenase C-terminal domain-like"/>
    <property type="match status" value="1"/>
</dbReference>
<dbReference type="InterPro" id="IPR036291">
    <property type="entry name" value="NAD(P)-bd_dom_sf"/>
</dbReference>
<reference evidence="2 3" key="1">
    <citation type="submission" date="2017-07" db="EMBL/GenBank/DDBJ databases">
        <title>Flavobacterium cyanobacteriorum sp. nov., isolated from cyanobacterial aggregates in a eutrophic lake.</title>
        <authorList>
            <person name="Cai H."/>
        </authorList>
    </citation>
    <scope>NUCLEOTIDE SEQUENCE [LARGE SCALE GENOMIC DNA]</scope>
    <source>
        <strain evidence="2 3">TH167</strain>
    </source>
</reference>
<dbReference type="InterPro" id="IPR018931">
    <property type="entry name" value="DUF2520"/>
</dbReference>